<dbReference type="AlphaFoldDB" id="A0A9W4J0V1"/>
<name>A0A9W4J0V1_9EURO</name>
<proteinExistence type="predicted"/>
<accession>A0A9W4J0V1</accession>
<evidence type="ECO:0000313" key="3">
    <source>
        <dbReference type="Proteomes" id="UP001152592"/>
    </source>
</evidence>
<evidence type="ECO:0000256" key="1">
    <source>
        <dbReference type="SAM" id="MobiDB-lite"/>
    </source>
</evidence>
<evidence type="ECO:0000313" key="2">
    <source>
        <dbReference type="EMBL" id="CAG8364214.1"/>
    </source>
</evidence>
<organism evidence="2 3">
    <name type="scientific">Penicillium salamii</name>
    <dbReference type="NCBI Taxonomy" id="1612424"/>
    <lineage>
        <taxon>Eukaryota</taxon>
        <taxon>Fungi</taxon>
        <taxon>Dikarya</taxon>
        <taxon>Ascomycota</taxon>
        <taxon>Pezizomycotina</taxon>
        <taxon>Eurotiomycetes</taxon>
        <taxon>Eurotiomycetidae</taxon>
        <taxon>Eurotiales</taxon>
        <taxon>Aspergillaceae</taxon>
        <taxon>Penicillium</taxon>
    </lineage>
</organism>
<comment type="caution">
    <text evidence="2">The sequence shown here is derived from an EMBL/GenBank/DDBJ whole genome shotgun (WGS) entry which is preliminary data.</text>
</comment>
<feature type="region of interest" description="Disordered" evidence="1">
    <location>
        <begin position="40"/>
        <end position="61"/>
    </location>
</feature>
<dbReference type="EMBL" id="CAJVPD010000188">
    <property type="protein sequence ID" value="CAG8364214.1"/>
    <property type="molecule type" value="Genomic_DNA"/>
</dbReference>
<sequence length="401" mass="45849">MSNLDTALSQRHRLSIWHVYRSGLENLSITPFLVPGKEYGNSSNRNLTREDSTSSGNHSAQPSGYFVQHPSLLFHNTPRILRRGHEKGGDPICIIKLGAFWRSWLVQFSDDLKNVIDPRGLVRWECRSNSDNSISNNDREWKGYRVRSWRVWGESGAEYHRKVNARRKALKEEAEAEGLVGRSKGKAKENDLEMGVVESDGGLVGASQGMEDWEDEDTQPSSSRPSLPAETSQRKLADEALRLHWRSPFSINTRNYCFEYAGLKFSWEGTRDIHSDHGWNRNLLPFNHLNLVAKIPGLVEEEVLVAQYISSFSNDKHGQLWVFDSAVTKLLEKTGHPSKWIKITENNERFSLDIDWDVQQTRLYDIVMATSVCMIIGEWQKRAILWMFISTLYSAAVLGIL</sequence>
<reference evidence="2" key="1">
    <citation type="submission" date="2021-07" db="EMBL/GenBank/DDBJ databases">
        <authorList>
            <person name="Branca A.L. A."/>
        </authorList>
    </citation>
    <scope>NUCLEOTIDE SEQUENCE</scope>
</reference>
<dbReference type="OrthoDB" id="5336600at2759"/>
<feature type="compositionally biased region" description="Polar residues" evidence="1">
    <location>
        <begin position="219"/>
        <end position="231"/>
    </location>
</feature>
<feature type="region of interest" description="Disordered" evidence="1">
    <location>
        <begin position="202"/>
        <end position="233"/>
    </location>
</feature>
<protein>
    <submittedName>
        <fullName evidence="2">Uncharacterized protein</fullName>
    </submittedName>
</protein>
<dbReference type="Proteomes" id="UP001152592">
    <property type="component" value="Unassembled WGS sequence"/>
</dbReference>
<gene>
    <name evidence="2" type="ORF">PSALAMII_LOCUS3961</name>
</gene>